<dbReference type="EMBL" id="CAJVPZ010009188">
    <property type="protein sequence ID" value="CAG8606201.1"/>
    <property type="molecule type" value="Genomic_DNA"/>
</dbReference>
<organism evidence="1 2">
    <name type="scientific">Racocetra fulgida</name>
    <dbReference type="NCBI Taxonomy" id="60492"/>
    <lineage>
        <taxon>Eukaryota</taxon>
        <taxon>Fungi</taxon>
        <taxon>Fungi incertae sedis</taxon>
        <taxon>Mucoromycota</taxon>
        <taxon>Glomeromycotina</taxon>
        <taxon>Glomeromycetes</taxon>
        <taxon>Diversisporales</taxon>
        <taxon>Gigasporaceae</taxon>
        <taxon>Racocetra</taxon>
    </lineage>
</organism>
<reference evidence="1" key="1">
    <citation type="submission" date="2021-06" db="EMBL/GenBank/DDBJ databases">
        <authorList>
            <person name="Kallberg Y."/>
            <person name="Tangrot J."/>
            <person name="Rosling A."/>
        </authorList>
    </citation>
    <scope>NUCLEOTIDE SEQUENCE</scope>
    <source>
        <strain evidence="1">IN212</strain>
    </source>
</reference>
<sequence>LWSQGIRYEENIPDDIQIEDYYNIQFNDNDDSIQVDDDEKNENNDEFNENSIQNLLQSENNDEDMLEITEYNMYILECQYGRLNEHYLAIKLVPITGTFREFPELVVISNAYVSAREAAIQQSSESITATKCLCKGDYLKNYCKCKK</sequence>
<name>A0A9N9GHB5_9GLOM</name>
<protein>
    <submittedName>
        <fullName evidence="1">2367_t:CDS:1</fullName>
    </submittedName>
</protein>
<accession>A0A9N9GHB5</accession>
<dbReference type="OrthoDB" id="2440473at2759"/>
<keyword evidence="2" id="KW-1185">Reference proteome</keyword>
<feature type="non-terminal residue" evidence="1">
    <location>
        <position position="147"/>
    </location>
</feature>
<dbReference type="Proteomes" id="UP000789396">
    <property type="component" value="Unassembled WGS sequence"/>
</dbReference>
<evidence type="ECO:0000313" key="1">
    <source>
        <dbReference type="EMBL" id="CAG8606201.1"/>
    </source>
</evidence>
<comment type="caution">
    <text evidence="1">The sequence shown here is derived from an EMBL/GenBank/DDBJ whole genome shotgun (WGS) entry which is preliminary data.</text>
</comment>
<proteinExistence type="predicted"/>
<dbReference type="AlphaFoldDB" id="A0A9N9GHB5"/>
<evidence type="ECO:0000313" key="2">
    <source>
        <dbReference type="Proteomes" id="UP000789396"/>
    </source>
</evidence>
<gene>
    <name evidence="1" type="ORF">RFULGI_LOCUS6798</name>
</gene>
<feature type="non-terminal residue" evidence="1">
    <location>
        <position position="1"/>
    </location>
</feature>